<dbReference type="KEGG" id="cuo:CUROG_02485"/>
<protein>
    <submittedName>
        <fullName evidence="4">Phosphate-import protein PhnD</fullName>
    </submittedName>
</protein>
<name>A0A5J6Z8E8_9CORY</name>
<dbReference type="NCBIfam" id="TIGR01098">
    <property type="entry name" value="3A0109s03R"/>
    <property type="match status" value="1"/>
</dbReference>
<proteinExistence type="inferred from homology"/>
<dbReference type="AlphaFoldDB" id="A0A5J6Z8E8"/>
<evidence type="ECO:0000256" key="2">
    <source>
        <dbReference type="ARBA" id="ARBA00022729"/>
    </source>
</evidence>
<feature type="chain" id="PRO_5023921331" evidence="3">
    <location>
        <begin position="29"/>
        <end position="316"/>
    </location>
</feature>
<evidence type="ECO:0000256" key="3">
    <source>
        <dbReference type="SAM" id="SignalP"/>
    </source>
</evidence>
<dbReference type="EMBL" id="CP045032">
    <property type="protein sequence ID" value="QFQ01887.1"/>
    <property type="molecule type" value="Genomic_DNA"/>
</dbReference>
<dbReference type="SUPFAM" id="SSF53850">
    <property type="entry name" value="Periplasmic binding protein-like II"/>
    <property type="match status" value="1"/>
</dbReference>
<dbReference type="Proteomes" id="UP000326711">
    <property type="component" value="Chromosome"/>
</dbReference>
<evidence type="ECO:0000313" key="5">
    <source>
        <dbReference type="Proteomes" id="UP000326711"/>
    </source>
</evidence>
<dbReference type="Pfam" id="PF12974">
    <property type="entry name" value="Phosphonate-bd"/>
    <property type="match status" value="1"/>
</dbReference>
<accession>A0A5J6Z8E8</accession>
<feature type="signal peptide" evidence="3">
    <location>
        <begin position="1"/>
        <end position="28"/>
    </location>
</feature>
<comment type="similarity">
    <text evidence="1">Belongs to the phosphate/phosphite/phosphonate binding protein family.</text>
</comment>
<keyword evidence="5" id="KW-1185">Reference proteome</keyword>
<dbReference type="RefSeq" id="WP_268907385.1">
    <property type="nucleotide sequence ID" value="NZ_CP045032.1"/>
</dbReference>
<dbReference type="PROSITE" id="PS51257">
    <property type="entry name" value="PROKAR_LIPOPROTEIN"/>
    <property type="match status" value="1"/>
</dbReference>
<dbReference type="PANTHER" id="PTHR35841">
    <property type="entry name" value="PHOSPHONATES-BINDING PERIPLASMIC PROTEIN"/>
    <property type="match status" value="1"/>
</dbReference>
<dbReference type="GO" id="GO:0043190">
    <property type="term" value="C:ATP-binding cassette (ABC) transporter complex"/>
    <property type="evidence" value="ECO:0007669"/>
    <property type="project" value="InterPro"/>
</dbReference>
<dbReference type="PANTHER" id="PTHR35841:SF1">
    <property type="entry name" value="PHOSPHONATES-BINDING PERIPLASMIC PROTEIN"/>
    <property type="match status" value="1"/>
</dbReference>
<gene>
    <name evidence="4" type="primary">phnD</name>
    <name evidence="4" type="ORF">CUROG_02485</name>
</gene>
<keyword evidence="2 3" id="KW-0732">Signal</keyword>
<dbReference type="InterPro" id="IPR005770">
    <property type="entry name" value="PhnD"/>
</dbReference>
<dbReference type="Gene3D" id="3.40.190.10">
    <property type="entry name" value="Periplasmic binding protein-like II"/>
    <property type="match status" value="2"/>
</dbReference>
<organism evidence="4 5">
    <name type="scientific">Corynebacterium urogenitale</name>
    <dbReference type="NCBI Taxonomy" id="2487892"/>
    <lineage>
        <taxon>Bacteria</taxon>
        <taxon>Bacillati</taxon>
        <taxon>Actinomycetota</taxon>
        <taxon>Actinomycetes</taxon>
        <taxon>Mycobacteriales</taxon>
        <taxon>Corynebacteriaceae</taxon>
        <taxon>Corynebacterium</taxon>
    </lineage>
</organism>
<evidence type="ECO:0000313" key="4">
    <source>
        <dbReference type="EMBL" id="QFQ01887.1"/>
    </source>
</evidence>
<reference evidence="5" key="1">
    <citation type="submission" date="2019-10" db="EMBL/GenBank/DDBJ databases">
        <title>Complete genome sequence of Corynebacterium urogenitalis DSM 108747, isolated from the genital tract of a cow.</title>
        <authorList>
            <person name="Ruckert C."/>
            <person name="Ballas P."/>
            <person name="Wagener K."/>
            <person name="Drillich M."/>
            <person name="Kaempfer P."/>
            <person name="Busse H.-J."/>
            <person name="Ehling-Schulz M."/>
        </authorList>
    </citation>
    <scope>NUCLEOTIDE SEQUENCE [LARGE SCALE GENOMIC DNA]</scope>
    <source>
        <strain evidence="5">LMM 1652</strain>
    </source>
</reference>
<sequence precursor="true">MKNKNLRRRTLRSTLAAASSIALIGGLAACGSGDSGDGDTITFAAVPAESSQSLESTFSNLGKLIEEETGKKVEFQNASDYAAVIEGQRAGKIDVASYGPFSYIIAKDSGINIDPVAAPTNDESKAPAYTSLAYVKKGSDIKGLEDLKGKKVCFVDQASTSGYLVPSEGLIKTGIDPEKDLETVMAGGHDASLLGLDSGQCDVAFAHDAMLTTLDKSGQLKADSVESIWESAPIPEDPIVVNEDTVDEETAEKIRTAIREYGNKPALVEKGICESEADCALPEEIEWGYLPVSDEDYKPIREICEVTKAEACSSVG</sequence>
<dbReference type="GO" id="GO:0055085">
    <property type="term" value="P:transmembrane transport"/>
    <property type="evidence" value="ECO:0007669"/>
    <property type="project" value="InterPro"/>
</dbReference>
<dbReference type="CDD" id="cd01071">
    <property type="entry name" value="PBP2_PhnD_like"/>
    <property type="match status" value="1"/>
</dbReference>
<evidence type="ECO:0000256" key="1">
    <source>
        <dbReference type="ARBA" id="ARBA00007162"/>
    </source>
</evidence>